<name>A0AAP4BSI7_9CORY</name>
<dbReference type="AlphaFoldDB" id="A0AAP4BSI7"/>
<evidence type="ECO:0000313" key="7">
    <source>
        <dbReference type="Proteomes" id="UP001243856"/>
    </source>
</evidence>
<keyword evidence="2" id="KW-0812">Transmembrane</keyword>
<dbReference type="Proteomes" id="UP001226160">
    <property type="component" value="Unassembled WGS sequence"/>
</dbReference>
<gene>
    <name evidence="4" type="ORF">QPX45_03595</name>
    <name evidence="5" type="ORF">QPX54_03620</name>
</gene>
<feature type="region of interest" description="Disordered" evidence="1">
    <location>
        <begin position="105"/>
        <end position="132"/>
    </location>
</feature>
<keyword evidence="2" id="KW-1133">Transmembrane helix</keyword>
<feature type="transmembrane region" description="Helical" evidence="2">
    <location>
        <begin position="20"/>
        <end position="40"/>
    </location>
</feature>
<evidence type="ECO:0000313" key="6">
    <source>
        <dbReference type="Proteomes" id="UP001226160"/>
    </source>
</evidence>
<evidence type="ECO:0000256" key="2">
    <source>
        <dbReference type="SAM" id="Phobius"/>
    </source>
</evidence>
<feature type="domain" description="GmrSD restriction endonucleases C-terminal" evidence="3">
    <location>
        <begin position="149"/>
        <end position="223"/>
    </location>
</feature>
<accession>A0AAP4BSI7</accession>
<keyword evidence="5" id="KW-0378">Hydrolase</keyword>
<sequence length="263" mass="29624">MQSYLPGPTSGIQRRIFRWYIFLLTIVTVVIALATAWPRLKPTTYDENLNLPSWDALSTQLKTTPQRQRIPGYEREQFGSGWGRKGVCTTREAALLSAATTYHSPRAEDYSDTQYAQPTPQPAPQRTGKLPEPTDLAACTIVDTQIWDEYAGTPIPITDSPREIDIDHIFPLSAAWDLGAHSWDHEQRRKFANDGRNLVPTDASANREKSDSLPAAWMPSDDSAHCWYARRVAFVAVLYDLKIPEVDARKMTEACTLFSLLGR</sequence>
<dbReference type="EMBL" id="JASNVK010000004">
    <property type="protein sequence ID" value="MDK4300340.1"/>
    <property type="molecule type" value="Genomic_DNA"/>
</dbReference>
<evidence type="ECO:0000313" key="5">
    <source>
        <dbReference type="EMBL" id="MDK4325605.1"/>
    </source>
</evidence>
<dbReference type="GeneID" id="64189206"/>
<evidence type="ECO:0000313" key="4">
    <source>
        <dbReference type="EMBL" id="MDK4300340.1"/>
    </source>
</evidence>
<dbReference type="RefSeq" id="WP_081604908.1">
    <property type="nucleotide sequence ID" value="NZ_CABIYR010000003.1"/>
</dbReference>
<keyword evidence="5" id="KW-0255">Endonuclease</keyword>
<dbReference type="Proteomes" id="UP001243856">
    <property type="component" value="Unassembled WGS sequence"/>
</dbReference>
<keyword evidence="5" id="KW-0540">Nuclease</keyword>
<keyword evidence="7" id="KW-1185">Reference proteome</keyword>
<dbReference type="EMBL" id="JASNVP010000003">
    <property type="protein sequence ID" value="MDK4325605.1"/>
    <property type="molecule type" value="Genomic_DNA"/>
</dbReference>
<dbReference type="GO" id="GO:0004519">
    <property type="term" value="F:endonuclease activity"/>
    <property type="evidence" value="ECO:0007669"/>
    <property type="project" value="UniProtKB-KW"/>
</dbReference>
<evidence type="ECO:0000259" key="3">
    <source>
        <dbReference type="Pfam" id="PF07510"/>
    </source>
</evidence>
<proteinExistence type="predicted"/>
<comment type="caution">
    <text evidence="5">The sequence shown here is derived from an EMBL/GenBank/DDBJ whole genome shotgun (WGS) entry which is preliminary data.</text>
</comment>
<dbReference type="Pfam" id="PF07510">
    <property type="entry name" value="GmrSD_C"/>
    <property type="match status" value="1"/>
</dbReference>
<evidence type="ECO:0000256" key="1">
    <source>
        <dbReference type="SAM" id="MobiDB-lite"/>
    </source>
</evidence>
<dbReference type="InterPro" id="IPR011089">
    <property type="entry name" value="GmrSD_C"/>
</dbReference>
<reference evidence="5 7" key="1">
    <citation type="submission" date="2023-05" db="EMBL/GenBank/DDBJ databases">
        <title>Metabolic capabilities are highly conserved among human nasal-associated Corynebacterium species in pangenomic analyses.</title>
        <authorList>
            <person name="Tran T.H."/>
            <person name="Roberts A.Q."/>
            <person name="Escapa I.F."/>
            <person name="Gao W."/>
            <person name="Conlan S."/>
            <person name="Kong H."/>
            <person name="Segre J.A."/>
            <person name="Kelly M.S."/>
            <person name="Lemon K.P."/>
        </authorList>
    </citation>
    <scope>NUCLEOTIDE SEQUENCE</scope>
    <source>
        <strain evidence="5">KPL2654</strain>
        <strain evidence="4 7">KPL2811</strain>
    </source>
</reference>
<keyword evidence="2" id="KW-0472">Membrane</keyword>
<protein>
    <submittedName>
        <fullName evidence="5">HNH endonuclease family protein</fullName>
    </submittedName>
</protein>
<organism evidence="5 6">
    <name type="scientific">Corynebacterium propinquum</name>
    <dbReference type="NCBI Taxonomy" id="43769"/>
    <lineage>
        <taxon>Bacteria</taxon>
        <taxon>Bacillati</taxon>
        <taxon>Actinomycetota</taxon>
        <taxon>Actinomycetes</taxon>
        <taxon>Mycobacteriales</taxon>
        <taxon>Corynebacteriaceae</taxon>
        <taxon>Corynebacterium</taxon>
    </lineage>
</organism>